<keyword evidence="3" id="KW-1185">Reference proteome</keyword>
<evidence type="ECO:0000313" key="2">
    <source>
        <dbReference type="EMBL" id="KAJ7039875.1"/>
    </source>
</evidence>
<name>A0AAD6X919_9AGAR</name>
<gene>
    <name evidence="2" type="ORF">C8F04DRAFT_1178575</name>
</gene>
<dbReference type="EMBL" id="JARJCM010000025">
    <property type="protein sequence ID" value="KAJ7039875.1"/>
    <property type="molecule type" value="Genomic_DNA"/>
</dbReference>
<accession>A0AAD6X919</accession>
<dbReference type="Proteomes" id="UP001218188">
    <property type="component" value="Unassembled WGS sequence"/>
</dbReference>
<dbReference type="AlphaFoldDB" id="A0AAD6X919"/>
<comment type="caution">
    <text evidence="2">The sequence shown here is derived from an EMBL/GenBank/DDBJ whole genome shotgun (WGS) entry which is preliminary data.</text>
</comment>
<evidence type="ECO:0000256" key="1">
    <source>
        <dbReference type="SAM" id="MobiDB-lite"/>
    </source>
</evidence>
<sequence length="239" mass="26641">MTAILVNPSLYNFTQDILERLVSSLSSDKELGFQKFRQTGYFVAHHRDTHTDPCGPKPSPSNARDHRPPLSPRLRAFSRLPYLMSVQWTRTHAYPTAEGRVSAAASGAFTRWAKALSSGQLDAALDSSTERAPYSPLRWMLERGLREDRYPAHPGERQGCSRPHAIPARTCFVRTLEYELEVARIRQFEFEAGNGDPGRPPYIAGYGNLGFSDSISPTARVSSTLRTHAPCLGNPDVRV</sequence>
<protein>
    <submittedName>
        <fullName evidence="2">Uncharacterized protein</fullName>
    </submittedName>
</protein>
<evidence type="ECO:0000313" key="3">
    <source>
        <dbReference type="Proteomes" id="UP001218188"/>
    </source>
</evidence>
<reference evidence="2" key="1">
    <citation type="submission" date="2023-03" db="EMBL/GenBank/DDBJ databases">
        <title>Massive genome expansion in bonnet fungi (Mycena s.s.) driven by repeated elements and novel gene families across ecological guilds.</title>
        <authorList>
            <consortium name="Lawrence Berkeley National Laboratory"/>
            <person name="Harder C.B."/>
            <person name="Miyauchi S."/>
            <person name="Viragh M."/>
            <person name="Kuo A."/>
            <person name="Thoen E."/>
            <person name="Andreopoulos B."/>
            <person name="Lu D."/>
            <person name="Skrede I."/>
            <person name="Drula E."/>
            <person name="Henrissat B."/>
            <person name="Morin E."/>
            <person name="Kohler A."/>
            <person name="Barry K."/>
            <person name="LaButti K."/>
            <person name="Morin E."/>
            <person name="Salamov A."/>
            <person name="Lipzen A."/>
            <person name="Mereny Z."/>
            <person name="Hegedus B."/>
            <person name="Baldrian P."/>
            <person name="Stursova M."/>
            <person name="Weitz H."/>
            <person name="Taylor A."/>
            <person name="Grigoriev I.V."/>
            <person name="Nagy L.G."/>
            <person name="Martin F."/>
            <person name="Kauserud H."/>
        </authorList>
    </citation>
    <scope>NUCLEOTIDE SEQUENCE</scope>
    <source>
        <strain evidence="2">CBHHK200</strain>
    </source>
</reference>
<organism evidence="2 3">
    <name type="scientific">Mycena alexandri</name>
    <dbReference type="NCBI Taxonomy" id="1745969"/>
    <lineage>
        <taxon>Eukaryota</taxon>
        <taxon>Fungi</taxon>
        <taxon>Dikarya</taxon>
        <taxon>Basidiomycota</taxon>
        <taxon>Agaricomycotina</taxon>
        <taxon>Agaricomycetes</taxon>
        <taxon>Agaricomycetidae</taxon>
        <taxon>Agaricales</taxon>
        <taxon>Marasmiineae</taxon>
        <taxon>Mycenaceae</taxon>
        <taxon>Mycena</taxon>
    </lineage>
</organism>
<proteinExistence type="predicted"/>
<feature type="region of interest" description="Disordered" evidence="1">
    <location>
        <begin position="47"/>
        <end position="71"/>
    </location>
</feature>